<evidence type="ECO:0000256" key="8">
    <source>
        <dbReference type="PROSITE-ProRule" id="PRU00433"/>
    </source>
</evidence>
<dbReference type="InterPro" id="IPR050597">
    <property type="entry name" value="Cytochrome_c_Oxidase_Subunit"/>
</dbReference>
<evidence type="ECO:0000256" key="2">
    <source>
        <dbReference type="ARBA" id="ARBA00022448"/>
    </source>
</evidence>
<feature type="signal peptide" evidence="9">
    <location>
        <begin position="1"/>
        <end position="19"/>
    </location>
</feature>
<feature type="chain" id="PRO_5046588445" evidence="9">
    <location>
        <begin position="20"/>
        <end position="196"/>
    </location>
</feature>
<dbReference type="EMBL" id="JAUHHC010000003">
    <property type="protein sequence ID" value="MDN3920885.1"/>
    <property type="molecule type" value="Genomic_DNA"/>
</dbReference>
<dbReference type="Pfam" id="PF00034">
    <property type="entry name" value="Cytochrom_C"/>
    <property type="match status" value="1"/>
</dbReference>
<dbReference type="InterPro" id="IPR036909">
    <property type="entry name" value="Cyt_c-like_dom_sf"/>
</dbReference>
<proteinExistence type="predicted"/>
<keyword evidence="3 8" id="KW-0349">Heme</keyword>
<organism evidence="11 12">
    <name type="scientific">Roseateles violae</name>
    <dbReference type="NCBI Taxonomy" id="3058042"/>
    <lineage>
        <taxon>Bacteria</taxon>
        <taxon>Pseudomonadati</taxon>
        <taxon>Pseudomonadota</taxon>
        <taxon>Betaproteobacteria</taxon>
        <taxon>Burkholderiales</taxon>
        <taxon>Sphaerotilaceae</taxon>
        <taxon>Roseateles</taxon>
    </lineage>
</organism>
<dbReference type="InterPro" id="IPR009056">
    <property type="entry name" value="Cyt_c-like_dom"/>
</dbReference>
<evidence type="ECO:0000256" key="7">
    <source>
        <dbReference type="ARBA" id="ARBA00023004"/>
    </source>
</evidence>
<dbReference type="RefSeq" id="WP_290359204.1">
    <property type="nucleotide sequence ID" value="NZ_JAUHHC010000003.1"/>
</dbReference>
<comment type="caution">
    <text evidence="11">The sequence shown here is derived from an EMBL/GenBank/DDBJ whole genome shotgun (WGS) entry which is preliminary data.</text>
</comment>
<keyword evidence="2" id="KW-0813">Transport</keyword>
<dbReference type="SUPFAM" id="SSF46626">
    <property type="entry name" value="Cytochrome c"/>
    <property type="match status" value="2"/>
</dbReference>
<keyword evidence="4 8" id="KW-0479">Metal-binding</keyword>
<protein>
    <submittedName>
        <fullName evidence="11">C-type cytochrome</fullName>
    </submittedName>
</protein>
<evidence type="ECO:0000256" key="6">
    <source>
        <dbReference type="ARBA" id="ARBA00022982"/>
    </source>
</evidence>
<sequence>MRRRGPVLALLLAGLGAGAAAQQQQGAAPAMPEKAAACVACHGPGGAKPIQDDYPRLAGQTSRYLYLQLRDYQEGRRENPLMSPMAAGLSRDEMRALADYFAAQKPQPQGFAVDAAKARLGRAKADETLCTMCHLGGFSGQNEVPRVAGQNPAYVVKQLADFKAGRRTNDAGTMSSVSKTLSEADIENLAHYLAGL</sequence>
<name>A0ABT8DRB7_9BURK</name>
<evidence type="ECO:0000313" key="12">
    <source>
        <dbReference type="Proteomes" id="UP001228044"/>
    </source>
</evidence>
<evidence type="ECO:0000256" key="4">
    <source>
        <dbReference type="ARBA" id="ARBA00022723"/>
    </source>
</evidence>
<dbReference type="Gene3D" id="1.10.760.10">
    <property type="entry name" value="Cytochrome c-like domain"/>
    <property type="match status" value="2"/>
</dbReference>
<gene>
    <name evidence="11" type="ORF">QWJ38_11400</name>
</gene>
<dbReference type="InterPro" id="IPR024167">
    <property type="entry name" value="Cytochrome_c4-like"/>
</dbReference>
<dbReference type="PROSITE" id="PS51007">
    <property type="entry name" value="CYTC"/>
    <property type="match status" value="1"/>
</dbReference>
<keyword evidence="7 8" id="KW-0408">Iron</keyword>
<evidence type="ECO:0000259" key="10">
    <source>
        <dbReference type="PROSITE" id="PS51007"/>
    </source>
</evidence>
<accession>A0ABT8DRB7</accession>
<keyword evidence="9" id="KW-0732">Signal</keyword>
<dbReference type="Proteomes" id="UP001228044">
    <property type="component" value="Unassembled WGS sequence"/>
</dbReference>
<reference evidence="11 12" key="1">
    <citation type="submission" date="2023-06" db="EMBL/GenBank/DDBJ databases">
        <title>Pelomonas sp. PFR6 16S ribosomal RNA gene Genome sequencing and assembly.</title>
        <authorList>
            <person name="Woo H."/>
        </authorList>
    </citation>
    <scope>NUCLEOTIDE SEQUENCE [LARGE SCALE GENOMIC DNA]</scope>
    <source>
        <strain evidence="11 12">PFR6</strain>
    </source>
</reference>
<feature type="domain" description="Cytochrome c" evidence="10">
    <location>
        <begin position="21"/>
        <end position="196"/>
    </location>
</feature>
<evidence type="ECO:0000256" key="1">
    <source>
        <dbReference type="ARBA" id="ARBA00004418"/>
    </source>
</evidence>
<keyword evidence="6" id="KW-0249">Electron transport</keyword>
<dbReference type="PANTHER" id="PTHR33751:SF9">
    <property type="entry name" value="CYTOCHROME C4"/>
    <property type="match status" value="1"/>
</dbReference>
<evidence type="ECO:0000256" key="3">
    <source>
        <dbReference type="ARBA" id="ARBA00022617"/>
    </source>
</evidence>
<evidence type="ECO:0000256" key="9">
    <source>
        <dbReference type="SAM" id="SignalP"/>
    </source>
</evidence>
<comment type="subcellular location">
    <subcellularLocation>
        <location evidence="1">Periplasm</location>
    </subcellularLocation>
</comment>
<dbReference type="PIRSF" id="PIRSF000005">
    <property type="entry name" value="Cytochrome_c4"/>
    <property type="match status" value="1"/>
</dbReference>
<keyword evidence="12" id="KW-1185">Reference proteome</keyword>
<keyword evidence="5" id="KW-0574">Periplasm</keyword>
<evidence type="ECO:0000313" key="11">
    <source>
        <dbReference type="EMBL" id="MDN3920885.1"/>
    </source>
</evidence>
<dbReference type="PANTHER" id="PTHR33751">
    <property type="entry name" value="CBB3-TYPE CYTOCHROME C OXIDASE SUBUNIT FIXP"/>
    <property type="match status" value="1"/>
</dbReference>
<evidence type="ECO:0000256" key="5">
    <source>
        <dbReference type="ARBA" id="ARBA00022764"/>
    </source>
</evidence>